<feature type="transmembrane region" description="Helical" evidence="7">
    <location>
        <begin position="24"/>
        <end position="43"/>
    </location>
</feature>
<evidence type="ECO:0000256" key="2">
    <source>
        <dbReference type="ARBA" id="ARBA00006213"/>
    </source>
</evidence>
<feature type="transmembrane region" description="Helical" evidence="7">
    <location>
        <begin position="185"/>
        <end position="206"/>
    </location>
</feature>
<dbReference type="SUPFAM" id="SSF103481">
    <property type="entry name" value="Multidrug resistance efflux transporter EmrE"/>
    <property type="match status" value="1"/>
</dbReference>
<keyword evidence="6 7" id="KW-0472">Membrane</keyword>
<feature type="transmembrane region" description="Helical" evidence="7">
    <location>
        <begin position="272"/>
        <end position="292"/>
    </location>
</feature>
<sequence length="376" mass="41571">METEISNNQVSGEEEKMSKSLKKFLLIVNGAMLAIGNCGGPLIQRLYFLKGGKGVWISSFLQTAGWPFIIFPLFVSYLYRRRKKGSRAKLFYISPHLFLACAVIGVLTGLDDFLAAYGVSLLPVTTSALIIATQLGFTAGFAYILVKQKFTPFTINAIFLLSIGAVVLVLHASSDRPAHETDKQYFMGFFMTLGASALYGFVLPLIELTYKKAKQTITYTLVMEMQMTIPGEARDFELGRAKYYVVMVFTAVFWQFFFMGAVGVVFCHSSLLSGIIIATLLPVTETLAVLFYHEKFRVEKGISLVLSLWASFLTSMNATNDDNLTALDIVLATADIVNASLMKNLLSSETLRNAGSLVLRRLTSVACCDSRRKDSE</sequence>
<dbReference type="GO" id="GO:0016020">
    <property type="term" value="C:membrane"/>
    <property type="evidence" value="ECO:0007669"/>
    <property type="project" value="UniProtKB-SubCell"/>
</dbReference>
<keyword evidence="5 7" id="KW-1133">Transmembrane helix</keyword>
<dbReference type="InterPro" id="IPR030182">
    <property type="entry name" value="PUP_plant"/>
</dbReference>
<dbReference type="PANTHER" id="PTHR31376:SF105">
    <property type="entry name" value="PURINE PERMEASE-RELATED"/>
    <property type="match status" value="1"/>
</dbReference>
<feature type="transmembrane region" description="Helical" evidence="7">
    <location>
        <begin position="153"/>
        <end position="173"/>
    </location>
</feature>
<comment type="caution">
    <text evidence="7">Lacks conserved residue(s) required for the propagation of feature annotation.</text>
</comment>
<comment type="similarity">
    <text evidence="2 7">Belongs to the purine permeases (TC 2.A.7.14) family.</text>
</comment>
<protein>
    <recommendedName>
        <fullName evidence="7">Probable purine permease</fullName>
    </recommendedName>
</protein>
<dbReference type="GO" id="GO:0005345">
    <property type="term" value="F:purine nucleobase transmembrane transporter activity"/>
    <property type="evidence" value="ECO:0007669"/>
    <property type="project" value="UniProtKB-UniRule"/>
</dbReference>
<evidence type="ECO:0000256" key="1">
    <source>
        <dbReference type="ARBA" id="ARBA00004141"/>
    </source>
</evidence>
<comment type="subcellular location">
    <subcellularLocation>
        <location evidence="1 7">Membrane</location>
        <topology evidence="1 7">Multi-pass membrane protein</topology>
    </subcellularLocation>
</comment>
<dbReference type="PANTHER" id="PTHR31376">
    <property type="entry name" value="OS09G0467300 PROTEIN-RELATED"/>
    <property type="match status" value="1"/>
</dbReference>
<dbReference type="EMBL" id="JAAGAX010000003">
    <property type="protein sequence ID" value="KAF2320444.1"/>
    <property type="molecule type" value="Genomic_DNA"/>
</dbReference>
<evidence type="ECO:0000313" key="9">
    <source>
        <dbReference type="Proteomes" id="UP000467840"/>
    </source>
</evidence>
<evidence type="ECO:0000256" key="4">
    <source>
        <dbReference type="ARBA" id="ARBA00022692"/>
    </source>
</evidence>
<evidence type="ECO:0000313" key="8">
    <source>
        <dbReference type="EMBL" id="KAF2320444.1"/>
    </source>
</evidence>
<reference evidence="8 9" key="1">
    <citation type="journal article" date="2020" name="Mol. Plant">
        <title>The Chromosome-Based Rubber Tree Genome Provides New Insights into Spurge Genome Evolution and Rubber Biosynthesis.</title>
        <authorList>
            <person name="Liu J."/>
            <person name="Shi C."/>
            <person name="Shi C.C."/>
            <person name="Li W."/>
            <person name="Zhang Q.J."/>
            <person name="Zhang Y."/>
            <person name="Li K."/>
            <person name="Lu H.F."/>
            <person name="Shi C."/>
            <person name="Zhu S.T."/>
            <person name="Xiao Z.Y."/>
            <person name="Nan H."/>
            <person name="Yue Y."/>
            <person name="Zhu X.G."/>
            <person name="Wu Y."/>
            <person name="Hong X.N."/>
            <person name="Fan G.Y."/>
            <person name="Tong Y."/>
            <person name="Zhang D."/>
            <person name="Mao C.L."/>
            <person name="Liu Y.L."/>
            <person name="Hao S.J."/>
            <person name="Liu W.Q."/>
            <person name="Lv M.Q."/>
            <person name="Zhang H.B."/>
            <person name="Liu Y."/>
            <person name="Hu-Tang G.R."/>
            <person name="Wang J.P."/>
            <person name="Wang J.H."/>
            <person name="Sun Y.H."/>
            <person name="Ni S.B."/>
            <person name="Chen W.B."/>
            <person name="Zhang X.C."/>
            <person name="Jiao Y.N."/>
            <person name="Eichler E.E."/>
            <person name="Li G.H."/>
            <person name="Liu X."/>
            <person name="Gao L.Z."/>
        </authorList>
    </citation>
    <scope>NUCLEOTIDE SEQUENCE [LARGE SCALE GENOMIC DNA]</scope>
    <source>
        <strain evidence="9">cv. GT1</strain>
        <tissue evidence="8">Leaf</tissue>
    </source>
</reference>
<comment type="caution">
    <text evidence="8">The sequence shown here is derived from an EMBL/GenBank/DDBJ whole genome shotgun (WGS) entry which is preliminary data.</text>
</comment>
<keyword evidence="4 7" id="KW-0812">Transmembrane</keyword>
<organism evidence="8 9">
    <name type="scientific">Hevea brasiliensis</name>
    <name type="common">Para rubber tree</name>
    <name type="synonym">Siphonia brasiliensis</name>
    <dbReference type="NCBI Taxonomy" id="3981"/>
    <lineage>
        <taxon>Eukaryota</taxon>
        <taxon>Viridiplantae</taxon>
        <taxon>Streptophyta</taxon>
        <taxon>Embryophyta</taxon>
        <taxon>Tracheophyta</taxon>
        <taxon>Spermatophyta</taxon>
        <taxon>Magnoliopsida</taxon>
        <taxon>eudicotyledons</taxon>
        <taxon>Gunneridae</taxon>
        <taxon>Pentapetalae</taxon>
        <taxon>rosids</taxon>
        <taxon>fabids</taxon>
        <taxon>Malpighiales</taxon>
        <taxon>Euphorbiaceae</taxon>
        <taxon>Crotonoideae</taxon>
        <taxon>Micrandreae</taxon>
        <taxon>Hevea</taxon>
    </lineage>
</organism>
<proteinExistence type="inferred from homology"/>
<feature type="transmembrane region" description="Helical" evidence="7">
    <location>
        <begin position="243"/>
        <end position="266"/>
    </location>
</feature>
<dbReference type="Proteomes" id="UP000467840">
    <property type="component" value="Chromosome 10"/>
</dbReference>
<gene>
    <name evidence="8" type="ORF">GH714_027526</name>
</gene>
<accession>A0A6A6N558</accession>
<dbReference type="AlphaFoldDB" id="A0A6A6N558"/>
<feature type="transmembrane region" description="Helical" evidence="7">
    <location>
        <begin position="90"/>
        <end position="110"/>
    </location>
</feature>
<name>A0A6A6N558_HEVBR</name>
<evidence type="ECO:0000256" key="7">
    <source>
        <dbReference type="RuleBase" id="RU368015"/>
    </source>
</evidence>
<keyword evidence="3 7" id="KW-0813">Transport</keyword>
<dbReference type="GO" id="GO:0015211">
    <property type="term" value="F:purine nucleoside transmembrane transporter activity"/>
    <property type="evidence" value="ECO:0007669"/>
    <property type="project" value="UniProtKB-UniRule"/>
</dbReference>
<evidence type="ECO:0000256" key="5">
    <source>
        <dbReference type="ARBA" id="ARBA00022989"/>
    </source>
</evidence>
<dbReference type="InterPro" id="IPR037185">
    <property type="entry name" value="EmrE-like"/>
</dbReference>
<feature type="transmembrane region" description="Helical" evidence="7">
    <location>
        <begin position="55"/>
        <end position="78"/>
    </location>
</feature>
<dbReference type="Pfam" id="PF16913">
    <property type="entry name" value="PUNUT"/>
    <property type="match status" value="1"/>
</dbReference>
<keyword evidence="9" id="KW-1185">Reference proteome</keyword>
<evidence type="ECO:0000256" key="6">
    <source>
        <dbReference type="ARBA" id="ARBA00023136"/>
    </source>
</evidence>
<feature type="transmembrane region" description="Helical" evidence="7">
    <location>
        <begin position="122"/>
        <end position="146"/>
    </location>
</feature>
<evidence type="ECO:0000256" key="3">
    <source>
        <dbReference type="ARBA" id="ARBA00022448"/>
    </source>
</evidence>